<keyword evidence="6 9" id="KW-0812">Transmembrane</keyword>
<evidence type="ECO:0000256" key="7">
    <source>
        <dbReference type="ARBA" id="ARBA00022989"/>
    </source>
</evidence>
<organism evidence="10">
    <name type="scientific">Leucothrix mucor</name>
    <dbReference type="NCBI Taxonomy" id="45248"/>
    <lineage>
        <taxon>Bacteria</taxon>
        <taxon>Pseudomonadati</taxon>
        <taxon>Pseudomonadota</taxon>
        <taxon>Gammaproteobacteria</taxon>
        <taxon>Thiotrichales</taxon>
        <taxon>Thiotrichaceae</taxon>
        <taxon>Leucothrix</taxon>
    </lineage>
</organism>
<dbReference type="GO" id="GO:0005886">
    <property type="term" value="C:plasma membrane"/>
    <property type="evidence" value="ECO:0007669"/>
    <property type="project" value="UniProtKB-SubCell"/>
</dbReference>
<gene>
    <name evidence="9" type="primary">cobD</name>
    <name evidence="10" type="ORF">ENJ51_09180</name>
</gene>
<dbReference type="Pfam" id="PF03186">
    <property type="entry name" value="CobD_Cbib"/>
    <property type="match status" value="1"/>
</dbReference>
<evidence type="ECO:0000313" key="10">
    <source>
        <dbReference type="EMBL" id="HFC92970.1"/>
    </source>
</evidence>
<dbReference type="NCBIfam" id="TIGR00380">
    <property type="entry name" value="cobal_cbiB"/>
    <property type="match status" value="1"/>
</dbReference>
<evidence type="ECO:0000256" key="6">
    <source>
        <dbReference type="ARBA" id="ARBA00022692"/>
    </source>
</evidence>
<evidence type="ECO:0000256" key="2">
    <source>
        <dbReference type="ARBA" id="ARBA00004953"/>
    </source>
</evidence>
<protein>
    <recommendedName>
        <fullName evidence="9">Cobalamin biosynthesis protein CobD</fullName>
    </recommendedName>
</protein>
<keyword evidence="4 9" id="KW-1003">Cell membrane</keyword>
<comment type="caution">
    <text evidence="10">The sequence shown here is derived from an EMBL/GenBank/DDBJ whole genome shotgun (WGS) entry which is preliminary data.</text>
</comment>
<feature type="transmembrane region" description="Helical" evidence="9">
    <location>
        <begin position="284"/>
        <end position="302"/>
    </location>
</feature>
<comment type="subcellular location">
    <subcellularLocation>
        <location evidence="1 9">Cell membrane</location>
        <topology evidence="1 9">Multi-pass membrane protein</topology>
    </subcellularLocation>
</comment>
<feature type="transmembrane region" description="Helical" evidence="9">
    <location>
        <begin position="71"/>
        <end position="91"/>
    </location>
</feature>
<accession>A0A7V2T0M3</accession>
<name>A0A7V2T0M3_LEUMU</name>
<dbReference type="PANTHER" id="PTHR34308:SF1">
    <property type="entry name" value="COBALAMIN BIOSYNTHESIS PROTEIN CBIB"/>
    <property type="match status" value="1"/>
</dbReference>
<evidence type="ECO:0000256" key="9">
    <source>
        <dbReference type="HAMAP-Rule" id="MF_00024"/>
    </source>
</evidence>
<dbReference type="GO" id="GO:0015420">
    <property type="term" value="F:ABC-type vitamin B12 transporter activity"/>
    <property type="evidence" value="ECO:0007669"/>
    <property type="project" value="UniProtKB-UniRule"/>
</dbReference>
<comment type="caution">
    <text evidence="9">Lacks conserved residue(s) required for the propagation of feature annotation.</text>
</comment>
<feature type="transmembrane region" description="Helical" evidence="9">
    <location>
        <begin position="46"/>
        <end position="64"/>
    </location>
</feature>
<keyword evidence="5 9" id="KW-0169">Cobalamin biosynthesis</keyword>
<keyword evidence="7 9" id="KW-1133">Transmembrane helix</keyword>
<sequence>MEITPFLLLPLVVLLDALFGEPKYYHPLVGFGHLSNAVEKTFNNNTVWAGVFAWAIAVLPWVLACSLAVDLFGWWFEIMIATLALGANSLWQHAKPIQLALQNNDLQLARQRVSWIVSRNTTALNKDDISKATVESLLENGSDAIFATLFWFAVAGAEGALLYRLSNTLDAMWGYKNERYQYFGRFSARIDDVLNWIPARLTAMSYCLYGDTLTAWKCWRTQGIKWYSPNAGPVMAAGAGALGIKLGGAAVYDGKLKQRLELGVGYVPSAKDITRAWLMIRTSMLWWCAIALIVGSGLQVLSTTL</sequence>
<evidence type="ECO:0000256" key="1">
    <source>
        <dbReference type="ARBA" id="ARBA00004651"/>
    </source>
</evidence>
<dbReference type="AlphaFoldDB" id="A0A7V2T0M3"/>
<dbReference type="GO" id="GO:0048472">
    <property type="term" value="F:threonine-phosphate decarboxylase activity"/>
    <property type="evidence" value="ECO:0007669"/>
    <property type="project" value="InterPro"/>
</dbReference>
<dbReference type="GO" id="GO:0009236">
    <property type="term" value="P:cobalamin biosynthetic process"/>
    <property type="evidence" value="ECO:0007669"/>
    <property type="project" value="UniProtKB-UniRule"/>
</dbReference>
<dbReference type="HAMAP" id="MF_00024">
    <property type="entry name" value="CobD_CbiB"/>
    <property type="match status" value="1"/>
</dbReference>
<evidence type="ECO:0000256" key="3">
    <source>
        <dbReference type="ARBA" id="ARBA00006263"/>
    </source>
</evidence>
<dbReference type="PANTHER" id="PTHR34308">
    <property type="entry name" value="COBALAMIN BIOSYNTHESIS PROTEIN CBIB"/>
    <property type="match status" value="1"/>
</dbReference>
<dbReference type="Proteomes" id="UP000885750">
    <property type="component" value="Unassembled WGS sequence"/>
</dbReference>
<comment type="function">
    <text evidence="9">Converts cobyric acid to cobinamide by the addition of aminopropanol on the F carboxylic group.</text>
</comment>
<evidence type="ECO:0000256" key="5">
    <source>
        <dbReference type="ARBA" id="ARBA00022573"/>
    </source>
</evidence>
<dbReference type="EMBL" id="DRMS01000343">
    <property type="protein sequence ID" value="HFC92970.1"/>
    <property type="molecule type" value="Genomic_DNA"/>
</dbReference>
<dbReference type="UniPathway" id="UPA00148"/>
<evidence type="ECO:0000256" key="8">
    <source>
        <dbReference type="ARBA" id="ARBA00023136"/>
    </source>
</evidence>
<dbReference type="InterPro" id="IPR004485">
    <property type="entry name" value="Cobalamin_biosynth_CobD/CbiB"/>
</dbReference>
<reference evidence="10" key="1">
    <citation type="journal article" date="2020" name="mSystems">
        <title>Genome- and Community-Level Interaction Insights into Carbon Utilization and Element Cycling Functions of Hydrothermarchaeota in Hydrothermal Sediment.</title>
        <authorList>
            <person name="Zhou Z."/>
            <person name="Liu Y."/>
            <person name="Xu W."/>
            <person name="Pan J."/>
            <person name="Luo Z.H."/>
            <person name="Li M."/>
        </authorList>
    </citation>
    <scope>NUCLEOTIDE SEQUENCE [LARGE SCALE GENOMIC DNA]</scope>
    <source>
        <strain evidence="10">HyVt-493</strain>
    </source>
</reference>
<comment type="similarity">
    <text evidence="3 9">Belongs to the CobD/CbiB family.</text>
</comment>
<feature type="transmembrane region" description="Helical" evidence="9">
    <location>
        <begin position="144"/>
        <end position="163"/>
    </location>
</feature>
<comment type="pathway">
    <text evidence="2 9">Cofactor biosynthesis; adenosylcobalamin biosynthesis.</text>
</comment>
<evidence type="ECO:0000256" key="4">
    <source>
        <dbReference type="ARBA" id="ARBA00022475"/>
    </source>
</evidence>
<keyword evidence="8 9" id="KW-0472">Membrane</keyword>
<proteinExistence type="inferred from homology"/>